<organism evidence="1 2">
    <name type="scientific">Eragrostis curvula</name>
    <name type="common">weeping love grass</name>
    <dbReference type="NCBI Taxonomy" id="38414"/>
    <lineage>
        <taxon>Eukaryota</taxon>
        <taxon>Viridiplantae</taxon>
        <taxon>Streptophyta</taxon>
        <taxon>Embryophyta</taxon>
        <taxon>Tracheophyta</taxon>
        <taxon>Spermatophyta</taxon>
        <taxon>Magnoliopsida</taxon>
        <taxon>Liliopsida</taxon>
        <taxon>Poales</taxon>
        <taxon>Poaceae</taxon>
        <taxon>PACMAD clade</taxon>
        <taxon>Chloridoideae</taxon>
        <taxon>Eragrostideae</taxon>
        <taxon>Eragrostidinae</taxon>
        <taxon>Eragrostis</taxon>
    </lineage>
</organism>
<name>A0A5J9W075_9POAL</name>
<proteinExistence type="predicted"/>
<gene>
    <name evidence="1" type="ORF">EJB05_14823</name>
</gene>
<protein>
    <recommendedName>
        <fullName evidence="3">F-box associated domain-containing protein</fullName>
    </recommendedName>
</protein>
<evidence type="ECO:0000313" key="2">
    <source>
        <dbReference type="Proteomes" id="UP000324897"/>
    </source>
</evidence>
<dbReference type="EMBL" id="RWGY01000007">
    <property type="protein sequence ID" value="TVU41317.1"/>
    <property type="molecule type" value="Genomic_DNA"/>
</dbReference>
<sequence length="147" mass="16923">MYKVLRLIDRLSYQEQHLCEVLTLDGGSDARWRGKKAAPVEVDLTRWSQVSINGSSMDLWFLMDFEEGLWVKQYSIQHNMSDNQNEFFTYPLLVLNDGRILTYIGIKGLLRIYDPRDNTYTDVADIGPRNEIGLYKGSLLSLPNDAS</sequence>
<dbReference type="Proteomes" id="UP000324897">
    <property type="component" value="Chromosome 4"/>
</dbReference>
<dbReference type="OrthoDB" id="688805at2759"/>
<evidence type="ECO:0008006" key="3">
    <source>
        <dbReference type="Google" id="ProtNLM"/>
    </source>
</evidence>
<reference evidence="1 2" key="1">
    <citation type="journal article" date="2019" name="Sci. Rep.">
        <title>A high-quality genome of Eragrostis curvula grass provides insights into Poaceae evolution and supports new strategies to enhance forage quality.</title>
        <authorList>
            <person name="Carballo J."/>
            <person name="Santos B.A.C.M."/>
            <person name="Zappacosta D."/>
            <person name="Garbus I."/>
            <person name="Selva J.P."/>
            <person name="Gallo C.A."/>
            <person name="Diaz A."/>
            <person name="Albertini E."/>
            <person name="Caccamo M."/>
            <person name="Echenique V."/>
        </authorList>
    </citation>
    <scope>NUCLEOTIDE SEQUENCE [LARGE SCALE GENOMIC DNA]</scope>
    <source>
        <strain evidence="2">cv. Victoria</strain>
        <tissue evidence="1">Leaf</tissue>
    </source>
</reference>
<keyword evidence="2" id="KW-1185">Reference proteome</keyword>
<dbReference type="AlphaFoldDB" id="A0A5J9W075"/>
<evidence type="ECO:0000313" key="1">
    <source>
        <dbReference type="EMBL" id="TVU41317.1"/>
    </source>
</evidence>
<feature type="non-terminal residue" evidence="1">
    <location>
        <position position="1"/>
    </location>
</feature>
<comment type="caution">
    <text evidence="1">The sequence shown here is derived from an EMBL/GenBank/DDBJ whole genome shotgun (WGS) entry which is preliminary data.</text>
</comment>
<dbReference type="Gramene" id="TVU41317">
    <property type="protein sequence ID" value="TVU41317"/>
    <property type="gene ID" value="EJB05_14823"/>
</dbReference>
<accession>A0A5J9W075</accession>